<keyword evidence="2" id="KW-1185">Reference proteome</keyword>
<dbReference type="OrthoDB" id="5422293at2759"/>
<evidence type="ECO:0000313" key="1">
    <source>
        <dbReference type="EMBL" id="KAF2220962.1"/>
    </source>
</evidence>
<evidence type="ECO:0000313" key="2">
    <source>
        <dbReference type="Proteomes" id="UP000799538"/>
    </source>
</evidence>
<reference evidence="2" key="1">
    <citation type="journal article" date="2020" name="Stud. Mycol.">
        <title>101 Dothideomycetes genomes: A test case for predicting lifestyles and emergence of pathogens.</title>
        <authorList>
            <person name="Haridas S."/>
            <person name="Albert R."/>
            <person name="Binder M."/>
            <person name="Bloem J."/>
            <person name="LaButti K."/>
            <person name="Salamov A."/>
            <person name="Andreopoulos B."/>
            <person name="Baker S."/>
            <person name="Barry K."/>
            <person name="Bills G."/>
            <person name="Bluhm B."/>
            <person name="Cannon C."/>
            <person name="Castanera R."/>
            <person name="Culley D."/>
            <person name="Daum C."/>
            <person name="Ezra D."/>
            <person name="Gonzalez J."/>
            <person name="Henrissat B."/>
            <person name="Kuo A."/>
            <person name="Liang C."/>
            <person name="Lipzen A."/>
            <person name="Lutzoni F."/>
            <person name="Magnuson J."/>
            <person name="Mondo S."/>
            <person name="Nolan M."/>
            <person name="Ohm R."/>
            <person name="Pangilinan J."/>
            <person name="Park H.-J."/>
            <person name="Ramirez L."/>
            <person name="Alfaro M."/>
            <person name="Sun H."/>
            <person name="Tritt A."/>
            <person name="Yoshinaga Y."/>
            <person name="Zwiers L.-H."/>
            <person name="Turgeon B."/>
            <person name="Goodwin S."/>
            <person name="Spatafora J."/>
            <person name="Crous P."/>
            <person name="Grigoriev I."/>
        </authorList>
    </citation>
    <scope>NUCLEOTIDE SEQUENCE [LARGE SCALE GENOMIC DNA]</scope>
    <source>
        <strain evidence="2">CECT 20119</strain>
    </source>
</reference>
<accession>A0A6A6G5I3</accession>
<name>A0A6A6G5I3_9PEZI</name>
<dbReference type="AlphaFoldDB" id="A0A6A6G5I3"/>
<dbReference type="EMBL" id="ML992511">
    <property type="protein sequence ID" value="KAF2220962.1"/>
    <property type="molecule type" value="Genomic_DNA"/>
</dbReference>
<proteinExistence type="predicted"/>
<organism evidence="1 2">
    <name type="scientific">Elsinoe ampelina</name>
    <dbReference type="NCBI Taxonomy" id="302913"/>
    <lineage>
        <taxon>Eukaryota</taxon>
        <taxon>Fungi</taxon>
        <taxon>Dikarya</taxon>
        <taxon>Ascomycota</taxon>
        <taxon>Pezizomycotina</taxon>
        <taxon>Dothideomycetes</taxon>
        <taxon>Dothideomycetidae</taxon>
        <taxon>Myriangiales</taxon>
        <taxon>Elsinoaceae</taxon>
        <taxon>Elsinoe</taxon>
    </lineage>
</organism>
<sequence>MRRRLNRAIEVISSRLVKNTASPLAVPPPPRTLLSGTVHTSDYDMPRDVARDSALTFAYRIYLSILADDPVGIINDIQSFWGRATLVLEETPDPHDPEPDRYAFVAGVMYLLADAFNHNIELGLPRGAPVIITDEMEDEFKRRPKRREKVPQWAEDARPCAEPLVIPDKNGHLPGKDCRKTDKLLQKKNIVAFEQGIYFI</sequence>
<dbReference type="Proteomes" id="UP000799538">
    <property type="component" value="Unassembled WGS sequence"/>
</dbReference>
<gene>
    <name evidence="1" type="ORF">BDZ85DRAFT_283862</name>
</gene>
<protein>
    <submittedName>
        <fullName evidence="1">Uncharacterized protein</fullName>
    </submittedName>
</protein>